<dbReference type="STRING" id="542762.A0A4V3WJV1"/>
<dbReference type="Gene3D" id="3.40.50.300">
    <property type="entry name" value="P-loop containing nucleotide triphosphate hydrolases"/>
    <property type="match status" value="1"/>
</dbReference>
<proteinExistence type="predicted"/>
<comment type="subcellular location">
    <subcellularLocation>
        <location evidence="1">Membrane</location>
        <topology evidence="1">Multi-pass membrane protein</topology>
    </subcellularLocation>
</comment>
<comment type="caution">
    <text evidence="8">The sequence shown here is derived from an EMBL/GenBank/DDBJ whole genome shotgun (WGS) entry which is preliminary data.</text>
</comment>
<keyword evidence="9" id="KW-1185">Reference proteome</keyword>
<evidence type="ECO:0000256" key="2">
    <source>
        <dbReference type="ARBA" id="ARBA00022448"/>
    </source>
</evidence>
<dbReference type="SUPFAM" id="SSF52540">
    <property type="entry name" value="P-loop containing nucleoside triphosphate hydrolases"/>
    <property type="match status" value="1"/>
</dbReference>
<dbReference type="GO" id="GO:0140359">
    <property type="term" value="F:ABC-type transporter activity"/>
    <property type="evidence" value="ECO:0007669"/>
    <property type="project" value="InterPro"/>
</dbReference>
<keyword evidence="5" id="KW-0472">Membrane</keyword>
<dbReference type="Pfam" id="PF01061">
    <property type="entry name" value="ABC2_membrane"/>
    <property type="match status" value="1"/>
</dbReference>
<evidence type="ECO:0000256" key="5">
    <source>
        <dbReference type="ARBA" id="ARBA00023136"/>
    </source>
</evidence>
<dbReference type="PANTHER" id="PTHR48041:SF41">
    <property type="entry name" value="ABC TRANSPORTER G FAMILY"/>
    <property type="match status" value="1"/>
</dbReference>
<feature type="domain" description="ABC-2 type transporter transmembrane" evidence="7">
    <location>
        <begin position="171"/>
        <end position="326"/>
    </location>
</feature>
<dbReference type="InterPro" id="IPR027417">
    <property type="entry name" value="P-loop_NTPase"/>
</dbReference>
<dbReference type="InterPro" id="IPR050352">
    <property type="entry name" value="ABCG_transporters"/>
</dbReference>
<evidence type="ECO:0000313" key="8">
    <source>
        <dbReference type="EMBL" id="THF98256.1"/>
    </source>
</evidence>
<name>A0A4V3WJV1_CAMSN</name>
<keyword evidence="2" id="KW-0813">Transport</keyword>
<organism evidence="8 9">
    <name type="scientific">Camellia sinensis var. sinensis</name>
    <name type="common">China tea</name>
    <dbReference type="NCBI Taxonomy" id="542762"/>
    <lineage>
        <taxon>Eukaryota</taxon>
        <taxon>Viridiplantae</taxon>
        <taxon>Streptophyta</taxon>
        <taxon>Embryophyta</taxon>
        <taxon>Tracheophyta</taxon>
        <taxon>Spermatophyta</taxon>
        <taxon>Magnoliopsida</taxon>
        <taxon>eudicotyledons</taxon>
        <taxon>Gunneridae</taxon>
        <taxon>Pentapetalae</taxon>
        <taxon>asterids</taxon>
        <taxon>Ericales</taxon>
        <taxon>Theaceae</taxon>
        <taxon>Camellia</taxon>
    </lineage>
</organism>
<dbReference type="EMBL" id="SDRB02012248">
    <property type="protein sequence ID" value="THF98256.1"/>
    <property type="molecule type" value="Genomic_DNA"/>
</dbReference>
<dbReference type="PANTHER" id="PTHR48041">
    <property type="entry name" value="ABC TRANSPORTER G FAMILY MEMBER 28"/>
    <property type="match status" value="1"/>
</dbReference>
<dbReference type="GO" id="GO:0016020">
    <property type="term" value="C:membrane"/>
    <property type="evidence" value="ECO:0007669"/>
    <property type="project" value="UniProtKB-SubCell"/>
</dbReference>
<keyword evidence="3" id="KW-0812">Transmembrane</keyword>
<evidence type="ECO:0000256" key="3">
    <source>
        <dbReference type="ARBA" id="ARBA00022692"/>
    </source>
</evidence>
<reference evidence="8 9" key="1">
    <citation type="journal article" date="2018" name="Proc. Natl. Acad. Sci. U.S.A.">
        <title>Draft genome sequence of Camellia sinensis var. sinensis provides insights into the evolution of the tea genome and tea quality.</title>
        <authorList>
            <person name="Wei C."/>
            <person name="Yang H."/>
            <person name="Wang S."/>
            <person name="Zhao J."/>
            <person name="Liu C."/>
            <person name="Gao L."/>
            <person name="Xia E."/>
            <person name="Lu Y."/>
            <person name="Tai Y."/>
            <person name="She G."/>
            <person name="Sun J."/>
            <person name="Cao H."/>
            <person name="Tong W."/>
            <person name="Gao Q."/>
            <person name="Li Y."/>
            <person name="Deng W."/>
            <person name="Jiang X."/>
            <person name="Wang W."/>
            <person name="Chen Q."/>
            <person name="Zhang S."/>
            <person name="Li H."/>
            <person name="Wu J."/>
            <person name="Wang P."/>
            <person name="Li P."/>
            <person name="Shi C."/>
            <person name="Zheng F."/>
            <person name="Jian J."/>
            <person name="Huang B."/>
            <person name="Shan D."/>
            <person name="Shi M."/>
            <person name="Fang C."/>
            <person name="Yue Y."/>
            <person name="Li F."/>
            <person name="Li D."/>
            <person name="Wei S."/>
            <person name="Han B."/>
            <person name="Jiang C."/>
            <person name="Yin Y."/>
            <person name="Xia T."/>
            <person name="Zhang Z."/>
            <person name="Bennetzen J.L."/>
            <person name="Zhao S."/>
            <person name="Wan X."/>
        </authorList>
    </citation>
    <scope>NUCLEOTIDE SEQUENCE [LARGE SCALE GENOMIC DNA]</scope>
    <source>
        <strain evidence="9">cv. Shuchazao</strain>
        <tissue evidence="8">Leaf</tissue>
    </source>
</reference>
<evidence type="ECO:0000256" key="1">
    <source>
        <dbReference type="ARBA" id="ARBA00004141"/>
    </source>
</evidence>
<evidence type="ECO:0000313" key="9">
    <source>
        <dbReference type="Proteomes" id="UP000306102"/>
    </source>
</evidence>
<protein>
    <recommendedName>
        <fullName evidence="7">ABC-2 type transporter transmembrane domain-containing protein</fullName>
    </recommendedName>
</protein>
<accession>A0A4V3WJV1</accession>
<evidence type="ECO:0000256" key="4">
    <source>
        <dbReference type="ARBA" id="ARBA00022989"/>
    </source>
</evidence>
<dbReference type="Proteomes" id="UP000306102">
    <property type="component" value="Unassembled WGS sequence"/>
</dbReference>
<evidence type="ECO:0000259" key="7">
    <source>
        <dbReference type="Pfam" id="PF01061"/>
    </source>
</evidence>
<evidence type="ECO:0000256" key="6">
    <source>
        <dbReference type="SAM" id="MobiDB-lite"/>
    </source>
</evidence>
<feature type="region of interest" description="Disordered" evidence="6">
    <location>
        <begin position="1"/>
        <end position="24"/>
    </location>
</feature>
<feature type="compositionally biased region" description="Basic and acidic residues" evidence="6">
    <location>
        <begin position="1"/>
        <end position="21"/>
    </location>
</feature>
<dbReference type="AlphaFoldDB" id="A0A4V3WJV1"/>
<keyword evidence="4" id="KW-1133">Transmembrane helix</keyword>
<gene>
    <name evidence="8" type="ORF">TEA_018355</name>
</gene>
<sequence>MGMEEKEEKEEREREKKKEEGITLLGGGDAPVSGKLSPVTIRWSNITCSLSDKSSKAVSVSLFYNTSSTFCTKQLGFCKKCLVAEKMYEKVSCADSRVGNAKVRGISGGKKKHLSMACELITSPSVIVADEPTTGLDAFQAEKVMETLHQLAQDGLTASRDGPTNKVRARMSIIFGSVFWRMGRSQSSIQDRMGLLQVKLLAENLNFLFSFQGEEKMFPHAFISKTMILTISYELVLENRIFVHLSGFHLFFLPSVAAINTAMASRTKTGGVFPKEHAIVDRECAKGSYALGPYLLSKLLAEIPVGAAFPLLFGTFCTPWLVFIQLFPGSSFSSLPFRAPPTVDFDFEFSLSTNGQENYSSSYESDSAFESNGFVSGEDGFDTASEKLFVTDPDDETLGESRVVEDCAVSRPFVTDPDKETLEITMEEVEEEEEYVDEPLRK</sequence>
<dbReference type="InterPro" id="IPR013525">
    <property type="entry name" value="ABC2_TM"/>
</dbReference>